<dbReference type="InterPro" id="IPR011066">
    <property type="entry name" value="MscS_channel_C_sf"/>
</dbReference>
<dbReference type="AlphaFoldDB" id="A0A381Q692"/>
<sequence>MHQRFNDEGIEIPFPIRTVMMEGGGESTVEGG</sequence>
<proteinExistence type="predicted"/>
<gene>
    <name evidence="1" type="ORF">METZ01_LOCUS27715</name>
</gene>
<name>A0A381Q692_9ZZZZ</name>
<organism evidence="1">
    <name type="scientific">marine metagenome</name>
    <dbReference type="NCBI Taxonomy" id="408172"/>
    <lineage>
        <taxon>unclassified sequences</taxon>
        <taxon>metagenomes</taxon>
        <taxon>ecological metagenomes</taxon>
    </lineage>
</organism>
<dbReference type="SUPFAM" id="SSF82689">
    <property type="entry name" value="Mechanosensitive channel protein MscS (YggB), C-terminal domain"/>
    <property type="match status" value="1"/>
</dbReference>
<protein>
    <submittedName>
        <fullName evidence="1">Uncharacterized protein</fullName>
    </submittedName>
</protein>
<evidence type="ECO:0000313" key="1">
    <source>
        <dbReference type="EMBL" id="SUZ74861.1"/>
    </source>
</evidence>
<dbReference type="GO" id="GO:0016020">
    <property type="term" value="C:membrane"/>
    <property type="evidence" value="ECO:0007669"/>
    <property type="project" value="InterPro"/>
</dbReference>
<reference evidence="1" key="1">
    <citation type="submission" date="2018-05" db="EMBL/GenBank/DDBJ databases">
        <authorList>
            <person name="Lanie J.A."/>
            <person name="Ng W.-L."/>
            <person name="Kazmierczak K.M."/>
            <person name="Andrzejewski T.M."/>
            <person name="Davidsen T.M."/>
            <person name="Wayne K.J."/>
            <person name="Tettelin H."/>
            <person name="Glass J.I."/>
            <person name="Rusch D."/>
            <person name="Podicherti R."/>
            <person name="Tsui H.-C.T."/>
            <person name="Winkler M.E."/>
        </authorList>
    </citation>
    <scope>NUCLEOTIDE SEQUENCE</scope>
</reference>
<dbReference type="EMBL" id="UINC01001225">
    <property type="protein sequence ID" value="SUZ74861.1"/>
    <property type="molecule type" value="Genomic_DNA"/>
</dbReference>
<accession>A0A381Q692</accession>